<dbReference type="Proteomes" id="UP001159363">
    <property type="component" value="Chromosome 5"/>
</dbReference>
<sequence length="109" mass="12231">MLTMLADGRKLSPYIIVKRKTKAREKPPNVILKSSREGMNGLFHGPGLDKVCVMKETRSITGPERHACFGLIPWPCYSRGEGFFTEGKDRLGDNTRWDDIPTASYGWGS</sequence>
<dbReference type="EMBL" id="JARBHB010000006">
    <property type="protein sequence ID" value="KAJ8881924.1"/>
    <property type="molecule type" value="Genomic_DNA"/>
</dbReference>
<proteinExistence type="predicted"/>
<protein>
    <submittedName>
        <fullName evidence="1">Uncharacterized protein</fullName>
    </submittedName>
</protein>
<evidence type="ECO:0000313" key="1">
    <source>
        <dbReference type="EMBL" id="KAJ8881924.1"/>
    </source>
</evidence>
<keyword evidence="2" id="KW-1185">Reference proteome</keyword>
<organism evidence="1 2">
    <name type="scientific">Dryococelus australis</name>
    <dbReference type="NCBI Taxonomy" id="614101"/>
    <lineage>
        <taxon>Eukaryota</taxon>
        <taxon>Metazoa</taxon>
        <taxon>Ecdysozoa</taxon>
        <taxon>Arthropoda</taxon>
        <taxon>Hexapoda</taxon>
        <taxon>Insecta</taxon>
        <taxon>Pterygota</taxon>
        <taxon>Neoptera</taxon>
        <taxon>Polyneoptera</taxon>
        <taxon>Phasmatodea</taxon>
        <taxon>Verophasmatodea</taxon>
        <taxon>Anareolatae</taxon>
        <taxon>Phasmatidae</taxon>
        <taxon>Eurycanthinae</taxon>
        <taxon>Dryococelus</taxon>
    </lineage>
</organism>
<reference evidence="1 2" key="1">
    <citation type="submission" date="2023-02" db="EMBL/GenBank/DDBJ databases">
        <title>LHISI_Scaffold_Assembly.</title>
        <authorList>
            <person name="Stuart O.P."/>
            <person name="Cleave R."/>
            <person name="Magrath M.J.L."/>
            <person name="Mikheyev A.S."/>
        </authorList>
    </citation>
    <scope>NUCLEOTIDE SEQUENCE [LARGE SCALE GENOMIC DNA]</scope>
    <source>
        <strain evidence="1">Daus_M_001</strain>
        <tissue evidence="1">Leg muscle</tissue>
    </source>
</reference>
<name>A0ABQ9HCC7_9NEOP</name>
<evidence type="ECO:0000313" key="2">
    <source>
        <dbReference type="Proteomes" id="UP001159363"/>
    </source>
</evidence>
<comment type="caution">
    <text evidence="1">The sequence shown here is derived from an EMBL/GenBank/DDBJ whole genome shotgun (WGS) entry which is preliminary data.</text>
</comment>
<accession>A0ABQ9HCC7</accession>
<gene>
    <name evidence="1" type="ORF">PR048_018410</name>
</gene>